<keyword evidence="2" id="KW-1185">Reference proteome</keyword>
<dbReference type="EMBL" id="FCNV02000002">
    <property type="protein sequence ID" value="SAL22791.1"/>
    <property type="molecule type" value="Genomic_DNA"/>
</dbReference>
<evidence type="ECO:0000313" key="2">
    <source>
        <dbReference type="Proteomes" id="UP000198263"/>
    </source>
</evidence>
<dbReference type="RefSeq" id="WP_084592813.1">
    <property type="nucleotide sequence ID" value="NZ_FCNV02000002.1"/>
</dbReference>
<organism evidence="1 2">
    <name type="scientific">Caballeronia concitans</name>
    <dbReference type="NCBI Taxonomy" id="1777133"/>
    <lineage>
        <taxon>Bacteria</taxon>
        <taxon>Pseudomonadati</taxon>
        <taxon>Pseudomonadota</taxon>
        <taxon>Betaproteobacteria</taxon>
        <taxon>Burkholderiales</taxon>
        <taxon>Burkholderiaceae</taxon>
        <taxon>Caballeronia</taxon>
    </lineage>
</organism>
<sequence>MLRRAFLAKGDRADSAIITEGLPTVTCSNPPPLVHIATLEMRTYCDACKRDGYIAPRGPRHPETGPNGKQWALSGDINICGCSPAPVFRAERNMGMSFTSGDATYVDEWKSERTRSTTGRYDEQIVLRDEDGHAVAGQRYMITTDDGEIYQGVTDSTGATERVYTDHPMKLVIELLV</sequence>
<comment type="caution">
    <text evidence="1">The sequence shown here is derived from an EMBL/GenBank/DDBJ whole genome shotgun (WGS) entry which is preliminary data.</text>
</comment>
<evidence type="ECO:0000313" key="1">
    <source>
        <dbReference type="EMBL" id="SAL22791.1"/>
    </source>
</evidence>
<protein>
    <recommendedName>
        <fullName evidence="3">PAAR repeat-containing protein</fullName>
    </recommendedName>
</protein>
<reference evidence="1 2" key="1">
    <citation type="submission" date="2016-01" db="EMBL/GenBank/DDBJ databases">
        <authorList>
            <person name="Peeters C."/>
        </authorList>
    </citation>
    <scope>NUCLEOTIDE SEQUENCE [LARGE SCALE GENOMIC DNA]</scope>
    <source>
        <strain evidence="1">LMG 29315</strain>
    </source>
</reference>
<evidence type="ECO:0008006" key="3">
    <source>
        <dbReference type="Google" id="ProtNLM"/>
    </source>
</evidence>
<dbReference type="Proteomes" id="UP000198263">
    <property type="component" value="Unassembled WGS sequence"/>
</dbReference>
<accession>A0A658QUB1</accession>
<gene>
    <name evidence="1" type="ORF">AWB72_01626</name>
</gene>
<dbReference type="AlphaFoldDB" id="A0A658QUB1"/>
<name>A0A658QUB1_9BURK</name>
<proteinExistence type="predicted"/>